<keyword evidence="3" id="KW-1185">Reference proteome</keyword>
<organism evidence="2 3">
    <name type="scientific">Lentinus brumalis</name>
    <dbReference type="NCBI Taxonomy" id="2498619"/>
    <lineage>
        <taxon>Eukaryota</taxon>
        <taxon>Fungi</taxon>
        <taxon>Dikarya</taxon>
        <taxon>Basidiomycota</taxon>
        <taxon>Agaricomycotina</taxon>
        <taxon>Agaricomycetes</taxon>
        <taxon>Polyporales</taxon>
        <taxon>Polyporaceae</taxon>
        <taxon>Lentinus</taxon>
    </lineage>
</organism>
<dbReference type="InterPro" id="IPR000210">
    <property type="entry name" value="BTB/POZ_dom"/>
</dbReference>
<dbReference type="Pfam" id="PF00651">
    <property type="entry name" value="BTB"/>
    <property type="match status" value="1"/>
</dbReference>
<dbReference type="CDD" id="cd18186">
    <property type="entry name" value="BTB_POZ_ZBTB_KLHL-like"/>
    <property type="match status" value="1"/>
</dbReference>
<evidence type="ECO:0000259" key="1">
    <source>
        <dbReference type="PROSITE" id="PS50097"/>
    </source>
</evidence>
<dbReference type="Gene3D" id="3.30.710.10">
    <property type="entry name" value="Potassium Channel Kv1.1, Chain A"/>
    <property type="match status" value="1"/>
</dbReference>
<dbReference type="SMART" id="SM00225">
    <property type="entry name" value="BTB"/>
    <property type="match status" value="1"/>
</dbReference>
<evidence type="ECO:0000313" key="2">
    <source>
        <dbReference type="EMBL" id="RDX47839.1"/>
    </source>
</evidence>
<dbReference type="Proteomes" id="UP000256964">
    <property type="component" value="Unassembled WGS sequence"/>
</dbReference>
<dbReference type="SUPFAM" id="SSF54695">
    <property type="entry name" value="POZ domain"/>
    <property type="match status" value="1"/>
</dbReference>
<dbReference type="InterPro" id="IPR011333">
    <property type="entry name" value="SKP1/BTB/POZ_sf"/>
</dbReference>
<accession>A0A371D5P3</accession>
<dbReference type="STRING" id="139420.A0A371D5P3"/>
<gene>
    <name evidence="2" type="ORF">OH76DRAFT_1484291</name>
</gene>
<feature type="domain" description="BTB" evidence="1">
    <location>
        <begin position="15"/>
        <end position="77"/>
    </location>
</feature>
<name>A0A371D5P3_9APHY</name>
<evidence type="ECO:0000313" key="3">
    <source>
        <dbReference type="Proteomes" id="UP000256964"/>
    </source>
</evidence>
<dbReference type="PROSITE" id="PS50097">
    <property type="entry name" value="BTB"/>
    <property type="match status" value="1"/>
</dbReference>
<sequence length="321" mass="35867">MADDAVRAPFDYPDWDVALPSSDGVLFRLHKMILGKASPVFEGMFALPADPAAPGQLQIVDMTEDADTLEHLLRIIYPVPPPTITAVAELDSLFEAMKKFQMRQFVPALEQQMMGLLQSDTLEPLRAYTLAYVYKIRRVAQAAARRLLLSPQSLEPVSMPPECTDIPACAMWPLVEYRRDCRKVAEEAVDEASWMVIDCSGRQPVWISHKGRVMDVSGSWMWVTCSDPAHPASNVDLGHRNSQLLVRDWWKEYNAAAKEALKSCPSGEFVMRSGVLRPAVKKAATCGQCSGKAWEELVDYSQLLAKRIDDVTSLVKIKLPF</sequence>
<dbReference type="EMBL" id="KZ857415">
    <property type="protein sequence ID" value="RDX47839.1"/>
    <property type="molecule type" value="Genomic_DNA"/>
</dbReference>
<dbReference type="OrthoDB" id="6359816at2759"/>
<reference evidence="2 3" key="1">
    <citation type="journal article" date="2018" name="Biotechnol. Biofuels">
        <title>Integrative visual omics of the white-rot fungus Polyporus brumalis exposes the biotechnological potential of its oxidative enzymes for delignifying raw plant biomass.</title>
        <authorList>
            <person name="Miyauchi S."/>
            <person name="Rancon A."/>
            <person name="Drula E."/>
            <person name="Hage H."/>
            <person name="Chaduli D."/>
            <person name="Favel A."/>
            <person name="Grisel S."/>
            <person name="Henrissat B."/>
            <person name="Herpoel-Gimbert I."/>
            <person name="Ruiz-Duenas F.J."/>
            <person name="Chevret D."/>
            <person name="Hainaut M."/>
            <person name="Lin J."/>
            <person name="Wang M."/>
            <person name="Pangilinan J."/>
            <person name="Lipzen A."/>
            <person name="Lesage-Meessen L."/>
            <person name="Navarro D."/>
            <person name="Riley R."/>
            <person name="Grigoriev I.V."/>
            <person name="Zhou S."/>
            <person name="Raouche S."/>
            <person name="Rosso M.N."/>
        </authorList>
    </citation>
    <scope>NUCLEOTIDE SEQUENCE [LARGE SCALE GENOMIC DNA]</scope>
    <source>
        <strain evidence="2 3">BRFM 1820</strain>
    </source>
</reference>
<proteinExistence type="predicted"/>
<protein>
    <recommendedName>
        <fullName evidence="1">BTB domain-containing protein</fullName>
    </recommendedName>
</protein>
<dbReference type="AlphaFoldDB" id="A0A371D5P3"/>